<dbReference type="InterPro" id="IPR018998">
    <property type="entry name" value="EndoU_C"/>
</dbReference>
<dbReference type="EMBL" id="KB293367">
    <property type="protein sequence ID" value="ELU16063.1"/>
    <property type="molecule type" value="Genomic_DNA"/>
</dbReference>
<keyword evidence="8 11" id="KW-0694">RNA-binding</keyword>
<dbReference type="GO" id="GO:0003723">
    <property type="term" value="F:RNA binding"/>
    <property type="evidence" value="ECO:0007669"/>
    <property type="project" value="UniProtKB-UniRule"/>
</dbReference>
<evidence type="ECO:0000256" key="6">
    <source>
        <dbReference type="ARBA" id="ARBA00022759"/>
    </source>
</evidence>
<reference evidence="16" key="1">
    <citation type="submission" date="2012-12" db="EMBL/GenBank/DDBJ databases">
        <authorList>
            <person name="Hellsten U."/>
            <person name="Grimwood J."/>
            <person name="Chapman J.A."/>
            <person name="Shapiro H."/>
            <person name="Aerts A."/>
            <person name="Otillar R.P."/>
            <person name="Terry A.Y."/>
            <person name="Boore J.L."/>
            <person name="Simakov O."/>
            <person name="Marletaz F."/>
            <person name="Cho S.-J."/>
            <person name="Edsinger-Gonzales E."/>
            <person name="Havlak P."/>
            <person name="Kuo D.-H."/>
            <person name="Larsson T."/>
            <person name="Lv J."/>
            <person name="Arendt D."/>
            <person name="Savage R."/>
            <person name="Osoegawa K."/>
            <person name="de Jong P."/>
            <person name="Lindberg D.R."/>
            <person name="Seaver E.C."/>
            <person name="Weisblat D.A."/>
            <person name="Putnam N.H."/>
            <person name="Grigoriev I.V."/>
            <person name="Rokhsar D.S."/>
        </authorList>
    </citation>
    <scope>NUCLEOTIDE SEQUENCE</scope>
    <source>
        <strain evidence="16">I ESC-2004</strain>
    </source>
</reference>
<evidence type="ECO:0000256" key="8">
    <source>
        <dbReference type="ARBA" id="ARBA00022884"/>
    </source>
</evidence>
<dbReference type="AlphaFoldDB" id="R7VB55"/>
<keyword evidence="12" id="KW-0472">Membrane</keyword>
<dbReference type="PANTHER" id="PTHR12439:SF11">
    <property type="entry name" value="URIDYLATE-SPECIFIC ENDORIBONUCLEASE"/>
    <property type="match status" value="1"/>
</dbReference>
<dbReference type="InterPro" id="IPR037227">
    <property type="entry name" value="EndoU-like"/>
</dbReference>
<dbReference type="EMBL" id="AMQN01004375">
    <property type="status" value="NOT_ANNOTATED_CDS"/>
    <property type="molecule type" value="Genomic_DNA"/>
</dbReference>
<dbReference type="CDD" id="cd21159">
    <property type="entry name" value="XendoU"/>
    <property type="match status" value="1"/>
</dbReference>
<keyword evidence="10" id="KW-0456">Lyase</keyword>
<keyword evidence="12" id="KW-1133">Transmembrane helix</keyword>
<evidence type="ECO:0000313" key="15">
    <source>
        <dbReference type="EnsemblMetazoa" id="CapteP223490"/>
    </source>
</evidence>
<evidence type="ECO:0000256" key="11">
    <source>
        <dbReference type="RuleBase" id="RU367085"/>
    </source>
</evidence>
<protein>
    <recommendedName>
        <fullName evidence="11">Uridylate-specific endoribonuclease</fullName>
        <ecNumber evidence="11">4.6.1.-</ecNumber>
    </recommendedName>
</protein>
<evidence type="ECO:0000256" key="3">
    <source>
        <dbReference type="ARBA" id="ARBA00011245"/>
    </source>
</evidence>
<dbReference type="PANTHER" id="PTHR12439">
    <property type="entry name" value="PLACENTAL PROTEIN 11-RELATED"/>
    <property type="match status" value="1"/>
</dbReference>
<evidence type="ECO:0000313" key="16">
    <source>
        <dbReference type="Proteomes" id="UP000014760"/>
    </source>
</evidence>
<organism evidence="14">
    <name type="scientific">Capitella teleta</name>
    <name type="common">Polychaete worm</name>
    <dbReference type="NCBI Taxonomy" id="283909"/>
    <lineage>
        <taxon>Eukaryota</taxon>
        <taxon>Metazoa</taxon>
        <taxon>Spiralia</taxon>
        <taxon>Lophotrochozoa</taxon>
        <taxon>Annelida</taxon>
        <taxon>Polychaeta</taxon>
        <taxon>Sedentaria</taxon>
        <taxon>Scolecida</taxon>
        <taxon>Capitellidae</taxon>
        <taxon>Capitella</taxon>
    </lineage>
</organism>
<keyword evidence="4 11" id="KW-0540">Nuclease</keyword>
<dbReference type="Proteomes" id="UP000014760">
    <property type="component" value="Unassembled WGS sequence"/>
</dbReference>
<sequence length="416" mass="47315">MSMRGYRQSYHRSRGNDQFWVHADPSCFADSVSTGRRSNNGFVPAAVASENVRMERRQSSKTRHAEVYAYHRRLDNCLMASVTILSLLATFTVIGLVVWAVISCRQSEASSSAVYRPLEEALSNQSLTNSARSFHSLLPPVLLSPTSPSAEELSRIMQELWDSDASRLPSQAYQVNLQSRVTQEDFQDKAPQRFFTSVLPSLETHSNTFRTFINLQNDFIAETQVDDPLHEDKQEDIDDFLAAVLNTNLTRTTHYFLNQMGAVGSEEADMRKLLHDVWFVPYSRSKKFTGKDSSGFEHVFVGETRGEKVIGFHNWIRFYLEERKLDDVINYHGYISVTEPEVIAVQFSWQGKRKNLGTFFLGSSPEFDLCVYTICFVLQPNQRCSFSIHHNPVTIQTFDMTSVPGLQLGTAFPVTE</sequence>
<evidence type="ECO:0000313" key="14">
    <source>
        <dbReference type="EMBL" id="ELU16063.1"/>
    </source>
</evidence>
<keyword evidence="5 11" id="KW-0479">Metal-binding</keyword>
<name>R7VB55_CAPTE</name>
<keyword evidence="9 11" id="KW-0464">Manganese</keyword>
<evidence type="ECO:0000259" key="13">
    <source>
        <dbReference type="PROSITE" id="PS51959"/>
    </source>
</evidence>
<comment type="subunit">
    <text evidence="3 11">Monomer.</text>
</comment>
<dbReference type="GO" id="GO:0016829">
    <property type="term" value="F:lyase activity"/>
    <property type="evidence" value="ECO:0007669"/>
    <property type="project" value="UniProtKB-KW"/>
</dbReference>
<reference evidence="15" key="3">
    <citation type="submission" date="2015-06" db="UniProtKB">
        <authorList>
            <consortium name="EnsemblMetazoa"/>
        </authorList>
    </citation>
    <scope>IDENTIFICATION</scope>
</reference>
<evidence type="ECO:0000256" key="9">
    <source>
        <dbReference type="ARBA" id="ARBA00023211"/>
    </source>
</evidence>
<gene>
    <name evidence="14" type="ORF">CAPTEDRAFT_223490</name>
</gene>
<dbReference type="HOGENOM" id="CLU_660972_0_0_1"/>
<dbReference type="Pfam" id="PF09412">
    <property type="entry name" value="XendoU"/>
    <property type="match status" value="1"/>
</dbReference>
<evidence type="ECO:0000256" key="4">
    <source>
        <dbReference type="ARBA" id="ARBA00022722"/>
    </source>
</evidence>
<dbReference type="InterPro" id="IPR039787">
    <property type="entry name" value="ENDOU"/>
</dbReference>
<evidence type="ECO:0000256" key="1">
    <source>
        <dbReference type="ARBA" id="ARBA00001936"/>
    </source>
</evidence>
<keyword evidence="16" id="KW-1185">Reference proteome</keyword>
<reference evidence="14 16" key="2">
    <citation type="journal article" date="2013" name="Nature">
        <title>Insights into bilaterian evolution from three spiralian genomes.</title>
        <authorList>
            <person name="Simakov O."/>
            <person name="Marletaz F."/>
            <person name="Cho S.J."/>
            <person name="Edsinger-Gonzales E."/>
            <person name="Havlak P."/>
            <person name="Hellsten U."/>
            <person name="Kuo D.H."/>
            <person name="Larsson T."/>
            <person name="Lv J."/>
            <person name="Arendt D."/>
            <person name="Savage R."/>
            <person name="Osoegawa K."/>
            <person name="de Jong P."/>
            <person name="Grimwood J."/>
            <person name="Chapman J.A."/>
            <person name="Shapiro H."/>
            <person name="Aerts A."/>
            <person name="Otillar R.P."/>
            <person name="Terry A.Y."/>
            <person name="Boore J.L."/>
            <person name="Grigoriev I.V."/>
            <person name="Lindberg D.R."/>
            <person name="Seaver E.C."/>
            <person name="Weisblat D.A."/>
            <person name="Putnam N.H."/>
            <person name="Rokhsar D.S."/>
        </authorList>
    </citation>
    <scope>NUCLEOTIDE SEQUENCE</scope>
    <source>
        <strain evidence="14 16">I ESC-2004</strain>
    </source>
</reference>
<evidence type="ECO:0000256" key="12">
    <source>
        <dbReference type="SAM" id="Phobius"/>
    </source>
</evidence>
<dbReference type="SUPFAM" id="SSF142877">
    <property type="entry name" value="EndoU-like"/>
    <property type="match status" value="1"/>
</dbReference>
<dbReference type="GO" id="GO:0016787">
    <property type="term" value="F:hydrolase activity"/>
    <property type="evidence" value="ECO:0007669"/>
    <property type="project" value="UniProtKB-KW"/>
</dbReference>
<evidence type="ECO:0000256" key="10">
    <source>
        <dbReference type="ARBA" id="ARBA00023239"/>
    </source>
</evidence>
<dbReference type="OMA" id="PGRACHL"/>
<comment type="catalytic activity">
    <reaction evidence="11">
        <text>ribonucleotidyl-uridine-RNA = a 5'-end dephospho-uridine-RNA + a 3'-end 2',3'-cyclophospho-ribonucleotide-RNA</text>
        <dbReference type="Rhea" id="RHEA:67792"/>
        <dbReference type="Rhea" id="RHEA-COMP:10464"/>
        <dbReference type="Rhea" id="RHEA-COMP:17354"/>
        <dbReference type="Rhea" id="RHEA-COMP:17356"/>
        <dbReference type="ChEBI" id="CHEBI:83064"/>
        <dbReference type="ChEBI" id="CHEBI:173117"/>
        <dbReference type="ChEBI" id="CHEBI:173224"/>
    </reaction>
</comment>
<proteinExistence type="inferred from homology"/>
<dbReference type="OrthoDB" id="430326at2759"/>
<evidence type="ECO:0000256" key="7">
    <source>
        <dbReference type="ARBA" id="ARBA00022801"/>
    </source>
</evidence>
<dbReference type="GO" id="GO:0046872">
    <property type="term" value="F:metal ion binding"/>
    <property type="evidence" value="ECO:0007669"/>
    <property type="project" value="UniProtKB-UniRule"/>
</dbReference>
<dbReference type="EC" id="4.6.1.-" evidence="11"/>
<dbReference type="PROSITE" id="PS51959">
    <property type="entry name" value="ENDOU"/>
    <property type="match status" value="1"/>
</dbReference>
<accession>R7VB55</accession>
<evidence type="ECO:0000256" key="5">
    <source>
        <dbReference type="ARBA" id="ARBA00022723"/>
    </source>
</evidence>
<feature type="domain" description="EndoU" evidence="13">
    <location>
        <begin position="149"/>
        <end position="416"/>
    </location>
</feature>
<comment type="similarity">
    <text evidence="2 11">Belongs to the ENDOU family.</text>
</comment>
<dbReference type="EnsemblMetazoa" id="CapteT223490">
    <property type="protein sequence ID" value="CapteP223490"/>
    <property type="gene ID" value="CapteG223490"/>
</dbReference>
<keyword evidence="12" id="KW-0812">Transmembrane</keyword>
<feature type="transmembrane region" description="Helical" evidence="12">
    <location>
        <begin position="78"/>
        <end position="102"/>
    </location>
</feature>
<dbReference type="GO" id="GO:0004521">
    <property type="term" value="F:RNA endonuclease activity"/>
    <property type="evidence" value="ECO:0007669"/>
    <property type="project" value="UniProtKB-UniRule"/>
</dbReference>
<comment type="cofactor">
    <cofactor evidence="1 11">
        <name>Mn(2+)</name>
        <dbReference type="ChEBI" id="CHEBI:29035"/>
    </cofactor>
</comment>
<evidence type="ECO:0000256" key="2">
    <source>
        <dbReference type="ARBA" id="ARBA00010168"/>
    </source>
</evidence>
<keyword evidence="6 11" id="KW-0255">Endonuclease</keyword>
<keyword evidence="7 11" id="KW-0378">Hydrolase</keyword>